<keyword evidence="13" id="KW-1185">Reference proteome</keyword>
<feature type="compositionally biased region" description="Acidic residues" evidence="9">
    <location>
        <begin position="57"/>
        <end position="82"/>
    </location>
</feature>
<dbReference type="Proteomes" id="UP001595526">
    <property type="component" value="Unassembled WGS sequence"/>
</dbReference>
<comment type="caution">
    <text evidence="12">The sequence shown here is derived from an EMBL/GenBank/DDBJ whole genome shotgun (WGS) entry which is preliminary data.</text>
</comment>
<evidence type="ECO:0000313" key="13">
    <source>
        <dbReference type="Proteomes" id="UP001595526"/>
    </source>
</evidence>
<sequence length="491" mass="56577">MLKQTLQQKLLQKLSPQQIQFIKLLQVPTVSLDARIKEELEENPALEDISLANMNEPAEDYPDKDPDEESFSDNEQSTEMDEFNVDDYLQADDINDYGSSQNNNSDDDDDRKEIPIAIQDSFFENLQQQLDLLALSDKYFLIGQQIIGSLDDDGYLRRPISSLIDDLAFSQNVIAEEHEVEDMLKVIQEFDPPGIGARSLQECLLIQLRKKDQDNPIIKKAMAVVENHLDEFTKKHYDKLERSLNITSDELKDIVNEILKLNPKPGDSGAVAGKQLHIIPDFHITNNEGILHLTLNARNAPELRVSRTYQEMFDHYDKASQRDKKMKEAVQFVKQKLDSAKWFIDAIKQRQQTLLKTMNAIMDYQYEYFLTADERKLKPMILKDIADRIDMDISTVSRVANSKYVQTEFGTFLLKSFFSEAIQTDSGEEVSNKEVKKILEECISTENKRKPLADEKLTEILKEKGYTIARRTVAKYREAMGIPVARLRKQL</sequence>
<feature type="domain" description="RNA polymerase sigma factor 54 core-binding" evidence="11">
    <location>
        <begin position="119"/>
        <end position="309"/>
    </location>
</feature>
<keyword evidence="3" id="KW-0808">Transferase</keyword>
<dbReference type="InterPro" id="IPR000394">
    <property type="entry name" value="RNA_pol_sigma_54"/>
</dbReference>
<gene>
    <name evidence="12" type="primary">rpoN</name>
    <name evidence="12" type="ORF">ACFOET_19160</name>
</gene>
<dbReference type="InterPro" id="IPR007046">
    <property type="entry name" value="RNA_pol_sigma_54_core-bd"/>
</dbReference>
<reference evidence="13" key="1">
    <citation type="journal article" date="2019" name="Int. J. Syst. Evol. Microbiol.">
        <title>The Global Catalogue of Microorganisms (GCM) 10K type strain sequencing project: providing services to taxonomists for standard genome sequencing and annotation.</title>
        <authorList>
            <consortium name="The Broad Institute Genomics Platform"/>
            <consortium name="The Broad Institute Genome Sequencing Center for Infectious Disease"/>
            <person name="Wu L."/>
            <person name="Ma J."/>
        </authorList>
    </citation>
    <scope>NUCLEOTIDE SEQUENCE [LARGE SCALE GENOMIC DNA]</scope>
    <source>
        <strain evidence="13">KCTC 52416</strain>
    </source>
</reference>
<feature type="domain" description="RNA polymerase sigma factor 54 DNA-binding" evidence="10">
    <location>
        <begin position="331"/>
        <end position="490"/>
    </location>
</feature>
<dbReference type="RefSeq" id="WP_379025665.1">
    <property type="nucleotide sequence ID" value="NZ_JBHRTA010000060.1"/>
</dbReference>
<dbReference type="NCBIfam" id="TIGR02395">
    <property type="entry name" value="rpoN_sigma"/>
    <property type="match status" value="1"/>
</dbReference>
<evidence type="ECO:0000256" key="7">
    <source>
        <dbReference type="ARBA" id="ARBA00023125"/>
    </source>
</evidence>
<evidence type="ECO:0000313" key="12">
    <source>
        <dbReference type="EMBL" id="MFC3199746.1"/>
    </source>
</evidence>
<dbReference type="PROSITE" id="PS50044">
    <property type="entry name" value="SIGMA54_3"/>
    <property type="match status" value="1"/>
</dbReference>
<dbReference type="PANTHER" id="PTHR32248">
    <property type="entry name" value="RNA POLYMERASE SIGMA-54 FACTOR"/>
    <property type="match status" value="1"/>
</dbReference>
<name>A0ABV7JUD7_9SPHI</name>
<evidence type="ECO:0000256" key="3">
    <source>
        <dbReference type="ARBA" id="ARBA00022679"/>
    </source>
</evidence>
<dbReference type="Gene3D" id="1.10.10.1330">
    <property type="entry name" value="RNA polymerase sigma-54 factor, core-binding domain"/>
    <property type="match status" value="1"/>
</dbReference>
<dbReference type="PANTHER" id="PTHR32248:SF4">
    <property type="entry name" value="RNA POLYMERASE SIGMA-54 FACTOR"/>
    <property type="match status" value="1"/>
</dbReference>
<keyword evidence="2" id="KW-0240">DNA-directed RNA polymerase</keyword>
<accession>A0ABV7JUD7</accession>
<comment type="similarity">
    <text evidence="1">Belongs to the sigma-54 factor family.</text>
</comment>
<evidence type="ECO:0000256" key="8">
    <source>
        <dbReference type="ARBA" id="ARBA00023163"/>
    </source>
</evidence>
<evidence type="ECO:0000259" key="11">
    <source>
        <dbReference type="Pfam" id="PF04963"/>
    </source>
</evidence>
<dbReference type="PIRSF" id="PIRSF000774">
    <property type="entry name" value="RpoN"/>
    <property type="match status" value="1"/>
</dbReference>
<dbReference type="InterPro" id="IPR038709">
    <property type="entry name" value="RpoN_core-bd_sf"/>
</dbReference>
<keyword evidence="6" id="KW-0731">Sigma factor</keyword>
<evidence type="ECO:0000256" key="1">
    <source>
        <dbReference type="ARBA" id="ARBA00008798"/>
    </source>
</evidence>
<evidence type="ECO:0000256" key="6">
    <source>
        <dbReference type="ARBA" id="ARBA00023082"/>
    </source>
</evidence>
<dbReference type="PROSITE" id="PS00718">
    <property type="entry name" value="SIGMA54_2"/>
    <property type="match status" value="1"/>
</dbReference>
<protein>
    <submittedName>
        <fullName evidence="12">RNA polymerase factor sigma-54</fullName>
    </submittedName>
</protein>
<evidence type="ECO:0000256" key="5">
    <source>
        <dbReference type="ARBA" id="ARBA00023015"/>
    </source>
</evidence>
<organism evidence="12 13">
    <name type="scientific">Parapedobacter deserti</name>
    <dbReference type="NCBI Taxonomy" id="1912957"/>
    <lineage>
        <taxon>Bacteria</taxon>
        <taxon>Pseudomonadati</taxon>
        <taxon>Bacteroidota</taxon>
        <taxon>Sphingobacteriia</taxon>
        <taxon>Sphingobacteriales</taxon>
        <taxon>Sphingobacteriaceae</taxon>
        <taxon>Parapedobacter</taxon>
    </lineage>
</organism>
<keyword evidence="7" id="KW-0238">DNA-binding</keyword>
<keyword evidence="8" id="KW-0804">Transcription</keyword>
<keyword evidence="4" id="KW-0548">Nucleotidyltransferase</keyword>
<dbReference type="PRINTS" id="PR00045">
    <property type="entry name" value="SIGMA54FCT"/>
</dbReference>
<dbReference type="InterPro" id="IPR007634">
    <property type="entry name" value="RNA_pol_sigma_54_DNA-bd"/>
</dbReference>
<dbReference type="Pfam" id="PF04963">
    <property type="entry name" value="Sigma54_CBD"/>
    <property type="match status" value="1"/>
</dbReference>
<dbReference type="EMBL" id="JBHRTA010000060">
    <property type="protein sequence ID" value="MFC3199746.1"/>
    <property type="molecule type" value="Genomic_DNA"/>
</dbReference>
<feature type="region of interest" description="Disordered" evidence="9">
    <location>
        <begin position="46"/>
        <end position="82"/>
    </location>
</feature>
<dbReference type="Gene3D" id="1.10.10.60">
    <property type="entry name" value="Homeodomain-like"/>
    <property type="match status" value="1"/>
</dbReference>
<keyword evidence="5" id="KW-0805">Transcription regulation</keyword>
<evidence type="ECO:0000256" key="9">
    <source>
        <dbReference type="SAM" id="MobiDB-lite"/>
    </source>
</evidence>
<dbReference type="Pfam" id="PF00309">
    <property type="entry name" value="Sigma54_AID"/>
    <property type="match status" value="1"/>
</dbReference>
<dbReference type="Pfam" id="PF04552">
    <property type="entry name" value="Sigma54_DBD"/>
    <property type="match status" value="1"/>
</dbReference>
<evidence type="ECO:0000259" key="10">
    <source>
        <dbReference type="Pfam" id="PF04552"/>
    </source>
</evidence>
<evidence type="ECO:0000256" key="4">
    <source>
        <dbReference type="ARBA" id="ARBA00022695"/>
    </source>
</evidence>
<proteinExistence type="inferred from homology"/>
<evidence type="ECO:0000256" key="2">
    <source>
        <dbReference type="ARBA" id="ARBA00022478"/>
    </source>
</evidence>